<protein>
    <submittedName>
        <fullName evidence="1">Uncharacterized protein</fullName>
    </submittedName>
</protein>
<dbReference type="Proteomes" id="UP000287447">
    <property type="component" value="Unassembled WGS sequence"/>
</dbReference>
<evidence type="ECO:0000313" key="1">
    <source>
        <dbReference type="EMBL" id="RVU38682.1"/>
    </source>
</evidence>
<dbReference type="EMBL" id="SADE01000001">
    <property type="protein sequence ID" value="RVU38682.1"/>
    <property type="molecule type" value="Genomic_DNA"/>
</dbReference>
<sequence>MKFFGKAEPASGRVRRARIAAVVTACLAGALWLVAAQIWRAPLVPVEVTCLAVTADGTDGGFRTLDFDLTTDEFRVALRRELETSGQTVEDIGGRLRLSLAGTSTSSLFGADGPIDSPETFAHWVSYGAMLRMIQARIDLGLMNRQTLESFTVTNPATGNTRVLDPGNCKVMEQFVLVGGRFAAE</sequence>
<comment type="caution">
    <text evidence="1">The sequence shown here is derived from an EMBL/GenBank/DDBJ whole genome shotgun (WGS) entry which is preliminary data.</text>
</comment>
<reference evidence="2" key="1">
    <citation type="submission" date="2019-01" db="EMBL/GenBank/DDBJ databases">
        <title>Gri0909 isolated from a small marine red alga.</title>
        <authorList>
            <person name="Kim J."/>
            <person name="Jeong S.E."/>
            <person name="Jeon C.O."/>
        </authorList>
    </citation>
    <scope>NUCLEOTIDE SEQUENCE [LARGE SCALE GENOMIC DNA]</scope>
    <source>
        <strain evidence="2">Gri0909</strain>
    </source>
</reference>
<proteinExistence type="predicted"/>
<evidence type="ECO:0000313" key="2">
    <source>
        <dbReference type="Proteomes" id="UP000287447"/>
    </source>
</evidence>
<gene>
    <name evidence="1" type="ORF">EOI86_05250</name>
</gene>
<dbReference type="AlphaFoldDB" id="A0A437QVY4"/>
<accession>A0A437QVY4</accession>
<keyword evidence="2" id="KW-1185">Reference proteome</keyword>
<organism evidence="1 2">
    <name type="scientific">Hwanghaeella grinnelliae</name>
    <dbReference type="NCBI Taxonomy" id="2500179"/>
    <lineage>
        <taxon>Bacteria</taxon>
        <taxon>Pseudomonadati</taxon>
        <taxon>Pseudomonadota</taxon>
        <taxon>Alphaproteobacteria</taxon>
        <taxon>Rhodospirillales</taxon>
        <taxon>Rhodospirillaceae</taxon>
        <taxon>Hwanghaeella</taxon>
    </lineage>
</organism>
<dbReference type="RefSeq" id="WP_127764054.1">
    <property type="nucleotide sequence ID" value="NZ_SADE01000001.1"/>
</dbReference>
<name>A0A437QVY4_9PROT</name>